<evidence type="ECO:0000256" key="7">
    <source>
        <dbReference type="ARBA" id="ARBA00023136"/>
    </source>
</evidence>
<comment type="subcellular location">
    <subcellularLocation>
        <location evidence="1">Golgi apparatus membrane</location>
        <topology evidence="1">Multi-pass membrane protein</topology>
    </subcellularLocation>
</comment>
<keyword evidence="4 8" id="KW-0812">Transmembrane</keyword>
<gene>
    <name evidence="10" type="ORF">KP79_PYT13305</name>
</gene>
<comment type="caution">
    <text evidence="10">The sequence shown here is derived from an EMBL/GenBank/DDBJ whole genome shotgun (WGS) entry which is preliminary data.</text>
</comment>
<evidence type="ECO:0000259" key="9">
    <source>
        <dbReference type="Pfam" id="PF10277"/>
    </source>
</evidence>
<dbReference type="PANTHER" id="PTHR12892:SF11">
    <property type="entry name" value="POST-GPI ATTACHMENT TO PROTEINS FACTOR 2"/>
    <property type="match status" value="1"/>
</dbReference>
<keyword evidence="6" id="KW-0333">Golgi apparatus</keyword>
<dbReference type="AlphaFoldDB" id="A0A210PT50"/>
<evidence type="ECO:0000256" key="2">
    <source>
        <dbReference type="ARBA" id="ARBA00007414"/>
    </source>
</evidence>
<accession>A0A210PT50</accession>
<evidence type="ECO:0000256" key="4">
    <source>
        <dbReference type="ARBA" id="ARBA00022692"/>
    </source>
</evidence>
<dbReference type="Pfam" id="PF10277">
    <property type="entry name" value="Frag1"/>
    <property type="match status" value="1"/>
</dbReference>
<protein>
    <submittedName>
        <fullName evidence="10">Post-GPI attachment to proteins factor 2</fullName>
    </submittedName>
</protein>
<evidence type="ECO:0000313" key="11">
    <source>
        <dbReference type="Proteomes" id="UP000242188"/>
    </source>
</evidence>
<dbReference type="GO" id="GO:0005789">
    <property type="term" value="C:endoplasmic reticulum membrane"/>
    <property type="evidence" value="ECO:0007669"/>
    <property type="project" value="TreeGrafter"/>
</dbReference>
<dbReference type="OrthoDB" id="68581at2759"/>
<dbReference type="InterPro" id="IPR019402">
    <property type="entry name" value="CWH43_N"/>
</dbReference>
<reference evidence="10 11" key="1">
    <citation type="journal article" date="2017" name="Nat. Ecol. Evol.">
        <title>Scallop genome provides insights into evolution of bilaterian karyotype and development.</title>
        <authorList>
            <person name="Wang S."/>
            <person name="Zhang J."/>
            <person name="Jiao W."/>
            <person name="Li J."/>
            <person name="Xun X."/>
            <person name="Sun Y."/>
            <person name="Guo X."/>
            <person name="Huan P."/>
            <person name="Dong B."/>
            <person name="Zhang L."/>
            <person name="Hu X."/>
            <person name="Sun X."/>
            <person name="Wang J."/>
            <person name="Zhao C."/>
            <person name="Wang Y."/>
            <person name="Wang D."/>
            <person name="Huang X."/>
            <person name="Wang R."/>
            <person name="Lv J."/>
            <person name="Li Y."/>
            <person name="Zhang Z."/>
            <person name="Liu B."/>
            <person name="Lu W."/>
            <person name="Hui Y."/>
            <person name="Liang J."/>
            <person name="Zhou Z."/>
            <person name="Hou R."/>
            <person name="Li X."/>
            <person name="Liu Y."/>
            <person name="Li H."/>
            <person name="Ning X."/>
            <person name="Lin Y."/>
            <person name="Zhao L."/>
            <person name="Xing Q."/>
            <person name="Dou J."/>
            <person name="Li Y."/>
            <person name="Mao J."/>
            <person name="Guo H."/>
            <person name="Dou H."/>
            <person name="Li T."/>
            <person name="Mu C."/>
            <person name="Jiang W."/>
            <person name="Fu Q."/>
            <person name="Fu X."/>
            <person name="Miao Y."/>
            <person name="Liu J."/>
            <person name="Yu Q."/>
            <person name="Li R."/>
            <person name="Liao H."/>
            <person name="Li X."/>
            <person name="Kong Y."/>
            <person name="Jiang Z."/>
            <person name="Chourrout D."/>
            <person name="Li R."/>
            <person name="Bao Z."/>
        </authorList>
    </citation>
    <scope>NUCLEOTIDE SEQUENCE [LARGE SCALE GENOMIC DNA]</scope>
    <source>
        <strain evidence="10 11">PY_sf001</strain>
    </source>
</reference>
<feature type="transmembrane region" description="Helical" evidence="8">
    <location>
        <begin position="143"/>
        <end position="164"/>
    </location>
</feature>
<evidence type="ECO:0000313" key="10">
    <source>
        <dbReference type="EMBL" id="OWF39661.1"/>
    </source>
</evidence>
<feature type="transmembrane region" description="Helical" evidence="8">
    <location>
        <begin position="71"/>
        <end position="94"/>
    </location>
</feature>
<feature type="transmembrane region" description="Helical" evidence="8">
    <location>
        <begin position="21"/>
        <end position="39"/>
    </location>
</feature>
<feature type="transmembrane region" description="Helical" evidence="8">
    <location>
        <begin position="185"/>
        <end position="203"/>
    </location>
</feature>
<keyword evidence="3" id="KW-0337">GPI-anchor biosynthesis</keyword>
<feature type="domain" description="CWH43-like N-terminal" evidence="9">
    <location>
        <begin position="16"/>
        <end position="241"/>
    </location>
</feature>
<evidence type="ECO:0000256" key="8">
    <source>
        <dbReference type="SAM" id="Phobius"/>
    </source>
</evidence>
<evidence type="ECO:0000256" key="6">
    <source>
        <dbReference type="ARBA" id="ARBA00023034"/>
    </source>
</evidence>
<dbReference type="GO" id="GO:0006506">
    <property type="term" value="P:GPI anchor biosynthetic process"/>
    <property type="evidence" value="ECO:0007669"/>
    <property type="project" value="UniProtKB-KW"/>
</dbReference>
<sequence>MTGQTTNKLLFQVQFAFLGKIVLSLPLFGFIFCVIWSLLNHFESSTATHCRVANYLPSISSAIGGYTPQRYVWRICVALHCSPRLMISVAYYNFHTQVHVGQRNSLYQSLAALTSLLHILENLSLVGLSFISSSENHGVHEKLFVTFMVTSLLYMLLSCLLFRWGRTANGITMSVNEKTSYNYKVGLFLFNITSFLIAVYLFIRHNAYCEPGAYTWFALGEYLTVLSNIAFHSTAIWDFRQLSVFFGSNGLEISRTTKST</sequence>
<dbReference type="STRING" id="6573.A0A210PT50"/>
<keyword evidence="11" id="KW-1185">Reference proteome</keyword>
<comment type="similarity">
    <text evidence="2">Belongs to the PGAP2 family.</text>
</comment>
<keyword evidence="5 8" id="KW-1133">Transmembrane helix</keyword>
<evidence type="ECO:0000256" key="3">
    <source>
        <dbReference type="ARBA" id="ARBA00022502"/>
    </source>
</evidence>
<dbReference type="EMBL" id="NEDP02005516">
    <property type="protein sequence ID" value="OWF39661.1"/>
    <property type="molecule type" value="Genomic_DNA"/>
</dbReference>
<proteinExistence type="inferred from homology"/>
<dbReference type="GO" id="GO:0000139">
    <property type="term" value="C:Golgi membrane"/>
    <property type="evidence" value="ECO:0007669"/>
    <property type="project" value="UniProtKB-SubCell"/>
</dbReference>
<dbReference type="PANTHER" id="PTHR12892">
    <property type="entry name" value="FGF RECEPTOR ACTIVATING PROTEIN 1"/>
    <property type="match status" value="1"/>
</dbReference>
<organism evidence="10 11">
    <name type="scientific">Mizuhopecten yessoensis</name>
    <name type="common">Japanese scallop</name>
    <name type="synonym">Patinopecten yessoensis</name>
    <dbReference type="NCBI Taxonomy" id="6573"/>
    <lineage>
        <taxon>Eukaryota</taxon>
        <taxon>Metazoa</taxon>
        <taxon>Spiralia</taxon>
        <taxon>Lophotrochozoa</taxon>
        <taxon>Mollusca</taxon>
        <taxon>Bivalvia</taxon>
        <taxon>Autobranchia</taxon>
        <taxon>Pteriomorphia</taxon>
        <taxon>Pectinida</taxon>
        <taxon>Pectinoidea</taxon>
        <taxon>Pectinidae</taxon>
        <taxon>Mizuhopecten</taxon>
    </lineage>
</organism>
<evidence type="ECO:0000256" key="5">
    <source>
        <dbReference type="ARBA" id="ARBA00022989"/>
    </source>
</evidence>
<keyword evidence="7 8" id="KW-0472">Membrane</keyword>
<name>A0A210PT50_MIZYE</name>
<evidence type="ECO:0000256" key="1">
    <source>
        <dbReference type="ARBA" id="ARBA00004653"/>
    </source>
</evidence>
<feature type="transmembrane region" description="Helical" evidence="8">
    <location>
        <begin position="106"/>
        <end position="131"/>
    </location>
</feature>
<dbReference type="Proteomes" id="UP000242188">
    <property type="component" value="Unassembled WGS sequence"/>
</dbReference>
<dbReference type="InterPro" id="IPR039545">
    <property type="entry name" value="PGAP2"/>
</dbReference>